<reference evidence="1" key="1">
    <citation type="journal article" date="2020" name="Fungal Divers.">
        <title>Resolving the Mortierellaceae phylogeny through synthesis of multi-gene phylogenetics and phylogenomics.</title>
        <authorList>
            <person name="Vandepol N."/>
            <person name="Liber J."/>
            <person name="Desiro A."/>
            <person name="Na H."/>
            <person name="Kennedy M."/>
            <person name="Barry K."/>
            <person name="Grigoriev I.V."/>
            <person name="Miller A.N."/>
            <person name="O'Donnell K."/>
            <person name="Stajich J.E."/>
            <person name="Bonito G."/>
        </authorList>
    </citation>
    <scope>NUCLEOTIDE SEQUENCE</scope>
    <source>
        <strain evidence="1">REB-010B</strain>
    </source>
</reference>
<sequence length="95" mass="10424">MFADVFAMEEPELTTVSIRPGVVDTDMTATVRKEGVENMTPDQYALFSSEKTDKSLTIIHPDEPGHVVASLAVNAPASVHGKNLSWDDEVLKTHR</sequence>
<dbReference type="SUPFAM" id="SSF51735">
    <property type="entry name" value="NAD(P)-binding Rossmann-fold domains"/>
    <property type="match status" value="1"/>
</dbReference>
<evidence type="ECO:0000313" key="1">
    <source>
        <dbReference type="EMBL" id="KAG0300937.1"/>
    </source>
</evidence>
<dbReference type="InterPro" id="IPR036291">
    <property type="entry name" value="NAD(P)-bd_dom_sf"/>
</dbReference>
<name>A0A9P6QWA0_9FUNG</name>
<feature type="non-terminal residue" evidence="1">
    <location>
        <position position="95"/>
    </location>
</feature>
<proteinExistence type="predicted"/>
<keyword evidence="2" id="KW-1185">Reference proteome</keyword>
<gene>
    <name evidence="1" type="ORF">BGZ99_003601</name>
</gene>
<organism evidence="1 2">
    <name type="scientific">Dissophora globulifera</name>
    <dbReference type="NCBI Taxonomy" id="979702"/>
    <lineage>
        <taxon>Eukaryota</taxon>
        <taxon>Fungi</taxon>
        <taxon>Fungi incertae sedis</taxon>
        <taxon>Mucoromycota</taxon>
        <taxon>Mortierellomycotina</taxon>
        <taxon>Mortierellomycetes</taxon>
        <taxon>Mortierellales</taxon>
        <taxon>Mortierellaceae</taxon>
        <taxon>Dissophora</taxon>
    </lineage>
</organism>
<evidence type="ECO:0000313" key="2">
    <source>
        <dbReference type="Proteomes" id="UP000738325"/>
    </source>
</evidence>
<dbReference type="EMBL" id="JAAAIP010002264">
    <property type="protein sequence ID" value="KAG0300937.1"/>
    <property type="molecule type" value="Genomic_DNA"/>
</dbReference>
<dbReference type="Gene3D" id="3.40.50.720">
    <property type="entry name" value="NAD(P)-binding Rossmann-like Domain"/>
    <property type="match status" value="1"/>
</dbReference>
<protein>
    <submittedName>
        <fullName evidence="1">Uncharacterized protein</fullName>
    </submittedName>
</protein>
<dbReference type="Proteomes" id="UP000738325">
    <property type="component" value="Unassembled WGS sequence"/>
</dbReference>
<dbReference type="AlphaFoldDB" id="A0A9P6QWA0"/>
<accession>A0A9P6QWA0</accession>
<dbReference type="OrthoDB" id="153074at2759"/>
<comment type="caution">
    <text evidence="1">The sequence shown here is derived from an EMBL/GenBank/DDBJ whole genome shotgun (WGS) entry which is preliminary data.</text>
</comment>